<dbReference type="Gene3D" id="1.10.287.370">
    <property type="match status" value="1"/>
</dbReference>
<evidence type="ECO:0000256" key="1">
    <source>
        <dbReference type="ARBA" id="ARBA00010048"/>
    </source>
</evidence>
<dbReference type="NCBIfam" id="TIGR00293">
    <property type="entry name" value="prefoldin subunit alpha"/>
    <property type="match status" value="1"/>
</dbReference>
<dbReference type="InterPro" id="IPR009053">
    <property type="entry name" value="Prefoldin"/>
</dbReference>
<comment type="similarity">
    <text evidence="1">Belongs to the prefoldin subunit alpha family.</text>
</comment>
<reference evidence="2" key="1">
    <citation type="journal article" date="2015" name="Insect Biochem. Mol. Biol.">
        <title>An insight into the sialome of the horse fly, Tabanus bromius.</title>
        <authorList>
            <person name="Ribeiro J.M."/>
            <person name="Kazimirova M."/>
            <person name="Takac P."/>
            <person name="Andersen J.F."/>
            <person name="Francischetti I.M."/>
        </authorList>
    </citation>
    <scope>NUCLEOTIDE SEQUENCE</scope>
</reference>
<dbReference type="CDD" id="cd23157">
    <property type="entry name" value="Prefoldin_5"/>
    <property type="match status" value="1"/>
</dbReference>
<accession>A0A0K8TPD7</accession>
<dbReference type="GO" id="GO:0006457">
    <property type="term" value="P:protein folding"/>
    <property type="evidence" value="ECO:0007669"/>
    <property type="project" value="InterPro"/>
</dbReference>
<dbReference type="PANTHER" id="PTHR12674">
    <property type="entry name" value="PREFOLDIN SUBUNIT 5"/>
    <property type="match status" value="1"/>
</dbReference>
<feature type="non-terminal residue" evidence="2">
    <location>
        <position position="1"/>
    </location>
</feature>
<dbReference type="SUPFAM" id="SSF46579">
    <property type="entry name" value="Prefoldin"/>
    <property type="match status" value="1"/>
</dbReference>
<dbReference type="Pfam" id="PF02996">
    <property type="entry name" value="Prefoldin"/>
    <property type="match status" value="1"/>
</dbReference>
<dbReference type="EMBL" id="GDAI01001351">
    <property type="protein sequence ID" value="JAI16252.1"/>
    <property type="molecule type" value="mRNA"/>
</dbReference>
<dbReference type="GO" id="GO:0016272">
    <property type="term" value="C:prefoldin complex"/>
    <property type="evidence" value="ECO:0007669"/>
    <property type="project" value="InterPro"/>
</dbReference>
<protein>
    <submittedName>
        <fullName evidence="2">Putative molecular chaperone prefoldin subunit 5</fullName>
    </submittedName>
</protein>
<dbReference type="GO" id="GO:1990115">
    <property type="term" value="P:RNA polymerase III assembly"/>
    <property type="evidence" value="ECO:0007669"/>
    <property type="project" value="TreeGrafter"/>
</dbReference>
<dbReference type="InterPro" id="IPR004127">
    <property type="entry name" value="Prefoldin_subunit_alpha"/>
</dbReference>
<dbReference type="GO" id="GO:1990114">
    <property type="term" value="P:RNA polymerase II core complex assembly"/>
    <property type="evidence" value="ECO:0007669"/>
    <property type="project" value="TreeGrafter"/>
</dbReference>
<dbReference type="InterPro" id="IPR011599">
    <property type="entry name" value="PFD_alpha_archaea"/>
</dbReference>
<dbReference type="GO" id="GO:0005737">
    <property type="term" value="C:cytoplasm"/>
    <property type="evidence" value="ECO:0007669"/>
    <property type="project" value="TreeGrafter"/>
</dbReference>
<dbReference type="PANTHER" id="PTHR12674:SF2">
    <property type="entry name" value="PREFOLDIN SUBUNIT 5"/>
    <property type="match status" value="1"/>
</dbReference>
<dbReference type="AlphaFoldDB" id="A0A0K8TPD7"/>
<name>A0A0K8TPD7_TABBR</name>
<organism evidence="2">
    <name type="scientific">Tabanus bromius</name>
    <name type="common">Band-eyed brown horse fly</name>
    <dbReference type="NCBI Taxonomy" id="304241"/>
    <lineage>
        <taxon>Eukaryota</taxon>
        <taxon>Metazoa</taxon>
        <taxon>Ecdysozoa</taxon>
        <taxon>Arthropoda</taxon>
        <taxon>Hexapoda</taxon>
        <taxon>Insecta</taxon>
        <taxon>Pterygota</taxon>
        <taxon>Neoptera</taxon>
        <taxon>Endopterygota</taxon>
        <taxon>Diptera</taxon>
        <taxon>Brachycera</taxon>
        <taxon>Tabanomorpha</taxon>
        <taxon>Tabanoidea</taxon>
        <taxon>Tabanidae</taxon>
        <taxon>Tabanus</taxon>
    </lineage>
</organism>
<dbReference type="GO" id="GO:1990113">
    <property type="term" value="P:RNA polymerase I assembly"/>
    <property type="evidence" value="ECO:0007669"/>
    <property type="project" value="TreeGrafter"/>
</dbReference>
<sequence>SESQKVEQIDLTSLPLQSLQQLKLQIEAGLNILQDSFQTLYKCKEKYSMSREAVGQVNHEWRDKQILVPLTSSMYVPGVVKQIDSFIINIGTGYYAEKSFQESKNYFERKVKYVQEQIEKVSNLQMQKSQSLNAVHEVIELKVGSPN</sequence>
<evidence type="ECO:0000313" key="2">
    <source>
        <dbReference type="EMBL" id="JAI16252.1"/>
    </source>
</evidence>
<dbReference type="GO" id="GO:0051082">
    <property type="term" value="F:unfolded protein binding"/>
    <property type="evidence" value="ECO:0007669"/>
    <property type="project" value="InterPro"/>
</dbReference>
<proteinExistence type="evidence at transcript level"/>